<dbReference type="AlphaFoldDB" id="A0A0D0DF98"/>
<evidence type="ECO:0000313" key="2">
    <source>
        <dbReference type="Proteomes" id="UP000054538"/>
    </source>
</evidence>
<name>A0A0D0DF98_9AGAM</name>
<sequence length="89" mass="9899">PHLLVFGATAQFSPQPLVLATTHLFWMPPAHFGCHPLIIDHTHLYLTPPTHFEPCLLIFGPFLTPPTWFSAPPTCPGPHLFAFDPACLF</sequence>
<evidence type="ECO:0000313" key="1">
    <source>
        <dbReference type="EMBL" id="KIK76350.1"/>
    </source>
</evidence>
<proteinExistence type="predicted"/>
<reference evidence="1 2" key="1">
    <citation type="submission" date="2014-04" db="EMBL/GenBank/DDBJ databases">
        <authorList>
            <consortium name="DOE Joint Genome Institute"/>
            <person name="Kuo A."/>
            <person name="Kohler A."/>
            <person name="Jargeat P."/>
            <person name="Nagy L.G."/>
            <person name="Floudas D."/>
            <person name="Copeland A."/>
            <person name="Barry K.W."/>
            <person name="Cichocki N."/>
            <person name="Veneault-Fourrey C."/>
            <person name="LaButti K."/>
            <person name="Lindquist E.A."/>
            <person name="Lipzen A."/>
            <person name="Lundell T."/>
            <person name="Morin E."/>
            <person name="Murat C."/>
            <person name="Sun H."/>
            <person name="Tunlid A."/>
            <person name="Henrissat B."/>
            <person name="Grigoriev I.V."/>
            <person name="Hibbett D.S."/>
            <person name="Martin F."/>
            <person name="Nordberg H.P."/>
            <person name="Cantor M.N."/>
            <person name="Hua S.X."/>
        </authorList>
    </citation>
    <scope>NUCLEOTIDE SEQUENCE [LARGE SCALE GENOMIC DNA]</scope>
    <source>
        <strain evidence="1 2">Ve08.2h10</strain>
    </source>
</reference>
<feature type="non-terminal residue" evidence="1">
    <location>
        <position position="1"/>
    </location>
</feature>
<dbReference type="Proteomes" id="UP000054538">
    <property type="component" value="Unassembled WGS sequence"/>
</dbReference>
<reference evidence="2" key="2">
    <citation type="submission" date="2015-01" db="EMBL/GenBank/DDBJ databases">
        <title>Evolutionary Origins and Diversification of the Mycorrhizal Mutualists.</title>
        <authorList>
            <consortium name="DOE Joint Genome Institute"/>
            <consortium name="Mycorrhizal Genomics Consortium"/>
            <person name="Kohler A."/>
            <person name="Kuo A."/>
            <person name="Nagy L.G."/>
            <person name="Floudas D."/>
            <person name="Copeland A."/>
            <person name="Barry K.W."/>
            <person name="Cichocki N."/>
            <person name="Veneault-Fourrey C."/>
            <person name="LaButti K."/>
            <person name="Lindquist E.A."/>
            <person name="Lipzen A."/>
            <person name="Lundell T."/>
            <person name="Morin E."/>
            <person name="Murat C."/>
            <person name="Riley R."/>
            <person name="Ohm R."/>
            <person name="Sun H."/>
            <person name="Tunlid A."/>
            <person name="Henrissat B."/>
            <person name="Grigoriev I.V."/>
            <person name="Hibbett D.S."/>
            <person name="Martin F."/>
        </authorList>
    </citation>
    <scope>NUCLEOTIDE SEQUENCE [LARGE SCALE GENOMIC DNA]</scope>
    <source>
        <strain evidence="2">Ve08.2h10</strain>
    </source>
</reference>
<dbReference type="EMBL" id="KN827536">
    <property type="protein sequence ID" value="KIK76350.1"/>
    <property type="molecule type" value="Genomic_DNA"/>
</dbReference>
<organism evidence="1 2">
    <name type="scientific">Paxillus rubicundulus Ve08.2h10</name>
    <dbReference type="NCBI Taxonomy" id="930991"/>
    <lineage>
        <taxon>Eukaryota</taxon>
        <taxon>Fungi</taxon>
        <taxon>Dikarya</taxon>
        <taxon>Basidiomycota</taxon>
        <taxon>Agaricomycotina</taxon>
        <taxon>Agaricomycetes</taxon>
        <taxon>Agaricomycetidae</taxon>
        <taxon>Boletales</taxon>
        <taxon>Paxilineae</taxon>
        <taxon>Paxillaceae</taxon>
        <taxon>Paxillus</taxon>
    </lineage>
</organism>
<dbReference type="HOGENOM" id="CLU_2460810_0_0_1"/>
<protein>
    <submittedName>
        <fullName evidence="1">Uncharacterized protein</fullName>
    </submittedName>
</protein>
<accession>A0A0D0DF98</accession>
<gene>
    <name evidence="1" type="ORF">PAXRUDRAFT_170200</name>
</gene>
<dbReference type="InParanoid" id="A0A0D0DF98"/>
<keyword evidence="2" id="KW-1185">Reference proteome</keyword>